<feature type="domain" description="Aminomethyltransferase C-terminal" evidence="9">
    <location>
        <begin position="287"/>
        <end position="359"/>
    </location>
</feature>
<evidence type="ECO:0000256" key="2">
    <source>
        <dbReference type="ARBA" id="ARBA00012616"/>
    </source>
</evidence>
<dbReference type="PANTHER" id="PTHR43757">
    <property type="entry name" value="AMINOMETHYLTRANSFERASE"/>
    <property type="match status" value="1"/>
</dbReference>
<dbReference type="EC" id="2.1.2.10" evidence="2"/>
<accession>A0A0C1JTH2</accession>
<feature type="binding site" evidence="7">
    <location>
        <position position="198"/>
    </location>
    <ligand>
        <name>substrate</name>
    </ligand>
</feature>
<evidence type="ECO:0000256" key="4">
    <source>
        <dbReference type="ARBA" id="ARBA00022679"/>
    </source>
</evidence>
<proteinExistence type="inferred from homology"/>
<evidence type="ECO:0000256" key="6">
    <source>
        <dbReference type="ARBA" id="ARBA00047665"/>
    </source>
</evidence>
<sequence length="364" mass="40608">MQIKIMQTALYSRHLNLQGKMIDFAGWSMPIHYKGILAEHQAVREKVGLFDVSHMGKIDVRGPDAERFLDYLSTNRIVGKGSNTATYTVWCNSQGGSIDDVIIYRYSSTHFFVIVNASNRQKVLAHMQKQAAEFQVTIQPQFENSGILALQGPFSFPLVDMLFPGNLSLKPMSFTSIQELDQPLILSRTGYTGAGGFEFYGTNEQIISLWDRLLNTGKTFGIEPIGLGARDTLRLEMGFALYGHEISDTIAPTESVSAWAVKFDKTDFLGKQALKSLDETPIKRMAYGIKLKEPGIARQGYPVFKDGIRIGEVTSGSISPSLNEAVALILVDTPLKIKQDIKIQIRQTQCHAEVVQLPFIRKNR</sequence>
<comment type="caution">
    <text evidence="10">The sequence shown here is derived from an EMBL/GenBank/DDBJ whole genome shotgun (WGS) entry which is preliminary data.</text>
</comment>
<dbReference type="InterPro" id="IPR027266">
    <property type="entry name" value="TrmE/GcvT-like"/>
</dbReference>
<gene>
    <name evidence="10" type="primary">gcvT</name>
    <name evidence="10" type="ORF">DB44_AV00190</name>
</gene>
<dbReference type="Gene3D" id="4.10.1250.10">
    <property type="entry name" value="Aminomethyltransferase fragment"/>
    <property type="match status" value="1"/>
</dbReference>
<evidence type="ECO:0000313" key="11">
    <source>
        <dbReference type="Proteomes" id="UP000031465"/>
    </source>
</evidence>
<dbReference type="Pfam" id="PF01571">
    <property type="entry name" value="GCV_T"/>
    <property type="match status" value="1"/>
</dbReference>
<dbReference type="GO" id="GO:0005829">
    <property type="term" value="C:cytosol"/>
    <property type="evidence" value="ECO:0007669"/>
    <property type="project" value="TreeGrafter"/>
</dbReference>
<evidence type="ECO:0000256" key="7">
    <source>
        <dbReference type="PIRSR" id="PIRSR006487-1"/>
    </source>
</evidence>
<evidence type="ECO:0000259" key="9">
    <source>
        <dbReference type="Pfam" id="PF08669"/>
    </source>
</evidence>
<keyword evidence="10" id="KW-0489">Methyltransferase</keyword>
<dbReference type="Proteomes" id="UP000031465">
    <property type="component" value="Unassembled WGS sequence"/>
</dbReference>
<dbReference type="InterPro" id="IPR013977">
    <property type="entry name" value="GcvT_C"/>
</dbReference>
<evidence type="ECO:0000256" key="3">
    <source>
        <dbReference type="ARBA" id="ARBA00022576"/>
    </source>
</evidence>
<dbReference type="Gene3D" id="3.30.70.1400">
    <property type="entry name" value="Aminomethyltransferase beta-barrel domains"/>
    <property type="match status" value="1"/>
</dbReference>
<dbReference type="InterPro" id="IPR006223">
    <property type="entry name" value="GcvT"/>
</dbReference>
<keyword evidence="4 10" id="KW-0808">Transferase</keyword>
<dbReference type="GO" id="GO:0008483">
    <property type="term" value="F:transaminase activity"/>
    <property type="evidence" value="ECO:0007669"/>
    <property type="project" value="UniProtKB-KW"/>
</dbReference>
<dbReference type="InterPro" id="IPR029043">
    <property type="entry name" value="GcvT/YgfZ_C"/>
</dbReference>
<dbReference type="Gene3D" id="2.40.30.110">
    <property type="entry name" value="Aminomethyltransferase beta-barrel domains"/>
    <property type="match status" value="1"/>
</dbReference>
<reference evidence="10 11" key="1">
    <citation type="journal article" date="2014" name="Mol. Biol. Evol.">
        <title>Massive expansion of Ubiquitination-related gene families within the Chlamydiae.</title>
        <authorList>
            <person name="Domman D."/>
            <person name="Collingro A."/>
            <person name="Lagkouvardos I."/>
            <person name="Gehre L."/>
            <person name="Weinmaier T."/>
            <person name="Rattei T."/>
            <person name="Subtil A."/>
            <person name="Horn M."/>
        </authorList>
    </citation>
    <scope>NUCLEOTIDE SEQUENCE [LARGE SCALE GENOMIC DNA]</scope>
    <source>
        <strain evidence="10 11">EI2</strain>
    </source>
</reference>
<dbReference type="AlphaFoldDB" id="A0A0C1JTH2"/>
<dbReference type="Gene3D" id="3.30.1360.120">
    <property type="entry name" value="Probable tRNA modification gtpase trme, domain 1"/>
    <property type="match status" value="1"/>
</dbReference>
<feature type="domain" description="GCVT N-terminal" evidence="8">
    <location>
        <begin position="10"/>
        <end position="265"/>
    </location>
</feature>
<dbReference type="PANTHER" id="PTHR43757:SF2">
    <property type="entry name" value="AMINOMETHYLTRANSFERASE, MITOCHONDRIAL"/>
    <property type="match status" value="1"/>
</dbReference>
<evidence type="ECO:0000256" key="5">
    <source>
        <dbReference type="ARBA" id="ARBA00031395"/>
    </source>
</evidence>
<evidence type="ECO:0000256" key="1">
    <source>
        <dbReference type="ARBA" id="ARBA00008609"/>
    </source>
</evidence>
<dbReference type="PATRIC" id="fig|362787.3.peg.315"/>
<dbReference type="SUPFAM" id="SSF103025">
    <property type="entry name" value="Folate-binding domain"/>
    <property type="match status" value="1"/>
</dbReference>
<dbReference type="GO" id="GO:0008168">
    <property type="term" value="F:methyltransferase activity"/>
    <property type="evidence" value="ECO:0007669"/>
    <property type="project" value="UniProtKB-KW"/>
</dbReference>
<protein>
    <recommendedName>
        <fullName evidence="2">aminomethyltransferase</fullName>
        <ecNumber evidence="2">2.1.2.10</ecNumber>
    </recommendedName>
    <alternativeName>
        <fullName evidence="5">Glycine cleavage system T protein</fullName>
    </alternativeName>
</protein>
<dbReference type="NCBIfam" id="TIGR00528">
    <property type="entry name" value="gcvT"/>
    <property type="match status" value="1"/>
</dbReference>
<dbReference type="GO" id="GO:0004047">
    <property type="term" value="F:aminomethyltransferase activity"/>
    <property type="evidence" value="ECO:0007669"/>
    <property type="project" value="UniProtKB-EC"/>
</dbReference>
<comment type="similarity">
    <text evidence="1">Belongs to the GcvT family.</text>
</comment>
<dbReference type="GO" id="GO:0006546">
    <property type="term" value="P:glycine catabolic process"/>
    <property type="evidence" value="ECO:0007669"/>
    <property type="project" value="InterPro"/>
</dbReference>
<name>A0A0C1JTH2_9BACT</name>
<organism evidence="10 11">
    <name type="scientific">Candidatus Protochlamydia amoebophila</name>
    <dbReference type="NCBI Taxonomy" id="362787"/>
    <lineage>
        <taxon>Bacteria</taxon>
        <taxon>Pseudomonadati</taxon>
        <taxon>Chlamydiota</taxon>
        <taxon>Chlamydiia</taxon>
        <taxon>Parachlamydiales</taxon>
        <taxon>Parachlamydiaceae</taxon>
        <taxon>Candidatus Protochlamydia</taxon>
    </lineage>
</organism>
<dbReference type="Pfam" id="PF08669">
    <property type="entry name" value="GCV_T_C"/>
    <property type="match status" value="1"/>
</dbReference>
<dbReference type="EMBL" id="JSAN01000020">
    <property type="protein sequence ID" value="KIC73756.1"/>
    <property type="molecule type" value="Genomic_DNA"/>
</dbReference>
<evidence type="ECO:0000313" key="10">
    <source>
        <dbReference type="EMBL" id="KIC73756.1"/>
    </source>
</evidence>
<evidence type="ECO:0000259" key="8">
    <source>
        <dbReference type="Pfam" id="PF01571"/>
    </source>
</evidence>
<dbReference type="PIRSF" id="PIRSF006487">
    <property type="entry name" value="GcvT"/>
    <property type="match status" value="1"/>
</dbReference>
<keyword evidence="3" id="KW-0032">Aminotransferase</keyword>
<comment type="catalytic activity">
    <reaction evidence="6">
        <text>N(6)-[(R)-S(8)-aminomethyldihydrolipoyl]-L-lysyl-[protein] + (6S)-5,6,7,8-tetrahydrofolate = N(6)-[(R)-dihydrolipoyl]-L-lysyl-[protein] + (6R)-5,10-methylene-5,6,7,8-tetrahydrofolate + NH4(+)</text>
        <dbReference type="Rhea" id="RHEA:16945"/>
        <dbReference type="Rhea" id="RHEA-COMP:10475"/>
        <dbReference type="Rhea" id="RHEA-COMP:10492"/>
        <dbReference type="ChEBI" id="CHEBI:15636"/>
        <dbReference type="ChEBI" id="CHEBI:28938"/>
        <dbReference type="ChEBI" id="CHEBI:57453"/>
        <dbReference type="ChEBI" id="CHEBI:83100"/>
        <dbReference type="ChEBI" id="CHEBI:83143"/>
        <dbReference type="EC" id="2.1.2.10"/>
    </reaction>
</comment>
<dbReference type="InterPro" id="IPR028896">
    <property type="entry name" value="GcvT/YgfZ/DmdA"/>
</dbReference>
<dbReference type="GO" id="GO:0032259">
    <property type="term" value="P:methylation"/>
    <property type="evidence" value="ECO:0007669"/>
    <property type="project" value="UniProtKB-KW"/>
</dbReference>
<dbReference type="GO" id="GO:0005960">
    <property type="term" value="C:glycine cleavage complex"/>
    <property type="evidence" value="ECO:0007669"/>
    <property type="project" value="InterPro"/>
</dbReference>
<dbReference type="NCBIfam" id="NF001567">
    <property type="entry name" value="PRK00389.1"/>
    <property type="match status" value="1"/>
</dbReference>
<dbReference type="FunFam" id="3.30.70.1400:FF:000001">
    <property type="entry name" value="Aminomethyltransferase"/>
    <property type="match status" value="1"/>
</dbReference>
<dbReference type="InterPro" id="IPR006222">
    <property type="entry name" value="GCVT_N"/>
</dbReference>
<dbReference type="SUPFAM" id="SSF101790">
    <property type="entry name" value="Aminomethyltransferase beta-barrel domain"/>
    <property type="match status" value="1"/>
</dbReference>